<evidence type="ECO:0000256" key="1">
    <source>
        <dbReference type="ARBA" id="ARBA00022723"/>
    </source>
</evidence>
<keyword evidence="1" id="KW-0479">Metal-binding</keyword>
<feature type="region of interest" description="Disordered" evidence="7">
    <location>
        <begin position="1"/>
        <end position="21"/>
    </location>
</feature>
<keyword evidence="4" id="KW-0238">DNA-binding</keyword>
<dbReference type="EMBL" id="JPOX01000002">
    <property type="protein sequence ID" value="KFX52915.1"/>
    <property type="molecule type" value="Genomic_DNA"/>
</dbReference>
<evidence type="ECO:0000256" key="4">
    <source>
        <dbReference type="ARBA" id="ARBA00023125"/>
    </source>
</evidence>
<keyword evidence="5" id="KW-0804">Transcription</keyword>
<evidence type="ECO:0000256" key="2">
    <source>
        <dbReference type="ARBA" id="ARBA00022833"/>
    </source>
</evidence>
<evidence type="ECO:0000256" key="6">
    <source>
        <dbReference type="ARBA" id="ARBA00023242"/>
    </source>
</evidence>
<dbReference type="Pfam" id="PF00172">
    <property type="entry name" value="Zn_clus"/>
    <property type="match status" value="1"/>
</dbReference>
<dbReference type="HOGENOM" id="CLU_011409_6_1_1"/>
<evidence type="ECO:0000256" key="5">
    <source>
        <dbReference type="ARBA" id="ARBA00023163"/>
    </source>
</evidence>
<organism evidence="9">
    <name type="scientific">Talaromyces marneffei PM1</name>
    <dbReference type="NCBI Taxonomy" id="1077442"/>
    <lineage>
        <taxon>Eukaryota</taxon>
        <taxon>Fungi</taxon>
        <taxon>Dikarya</taxon>
        <taxon>Ascomycota</taxon>
        <taxon>Pezizomycotina</taxon>
        <taxon>Eurotiomycetes</taxon>
        <taxon>Eurotiomycetidae</taxon>
        <taxon>Eurotiales</taxon>
        <taxon>Trichocomaceae</taxon>
        <taxon>Talaromyces</taxon>
        <taxon>Talaromyces sect. Talaromyces</taxon>
    </lineage>
</organism>
<dbReference type="PANTHER" id="PTHR36206">
    <property type="entry name" value="ASPERCRYPTIN BIOSYNTHESIS CLUSTER-SPECIFIC TRANSCRIPTION REGULATOR ATNN-RELATED"/>
    <property type="match status" value="1"/>
</dbReference>
<evidence type="ECO:0000259" key="8">
    <source>
        <dbReference type="PROSITE" id="PS50048"/>
    </source>
</evidence>
<dbReference type="PANTHER" id="PTHR36206:SF12">
    <property type="entry name" value="ASPERCRYPTIN BIOSYNTHESIS CLUSTER-SPECIFIC TRANSCRIPTION REGULATOR ATNN-RELATED"/>
    <property type="match status" value="1"/>
</dbReference>
<feature type="compositionally biased region" description="Basic and acidic residues" evidence="7">
    <location>
        <begin position="1"/>
        <end position="14"/>
    </location>
</feature>
<dbReference type="GO" id="GO:0003677">
    <property type="term" value="F:DNA binding"/>
    <property type="evidence" value="ECO:0007669"/>
    <property type="project" value="UniProtKB-KW"/>
</dbReference>
<evidence type="ECO:0000256" key="7">
    <source>
        <dbReference type="SAM" id="MobiDB-lite"/>
    </source>
</evidence>
<dbReference type="InterPro" id="IPR021858">
    <property type="entry name" value="Fun_TF"/>
</dbReference>
<dbReference type="InterPro" id="IPR036864">
    <property type="entry name" value="Zn2-C6_fun-type_DNA-bd_sf"/>
</dbReference>
<dbReference type="SMART" id="SM00066">
    <property type="entry name" value="GAL4"/>
    <property type="match status" value="1"/>
</dbReference>
<dbReference type="GO" id="GO:0008270">
    <property type="term" value="F:zinc ion binding"/>
    <property type="evidence" value="ECO:0007669"/>
    <property type="project" value="InterPro"/>
</dbReference>
<dbReference type="Gene3D" id="4.10.240.10">
    <property type="entry name" value="Zn(2)-C6 fungal-type DNA-binding domain"/>
    <property type="match status" value="1"/>
</dbReference>
<dbReference type="eggNOG" id="ENOG502SPHU">
    <property type="taxonomic scope" value="Eukaryota"/>
</dbReference>
<name>A0A093VL57_TALMA</name>
<dbReference type="PROSITE" id="PS50048">
    <property type="entry name" value="ZN2_CY6_FUNGAL_2"/>
    <property type="match status" value="1"/>
</dbReference>
<dbReference type="SUPFAM" id="SSF57701">
    <property type="entry name" value="Zn2/Cys6 DNA-binding domain"/>
    <property type="match status" value="1"/>
</dbReference>
<dbReference type="GO" id="GO:0000981">
    <property type="term" value="F:DNA-binding transcription factor activity, RNA polymerase II-specific"/>
    <property type="evidence" value="ECO:0007669"/>
    <property type="project" value="InterPro"/>
</dbReference>
<dbReference type="Pfam" id="PF11951">
    <property type="entry name" value="Fungal_trans_2"/>
    <property type="match status" value="1"/>
</dbReference>
<keyword evidence="2" id="KW-0862">Zinc</keyword>
<dbReference type="CDD" id="cd00067">
    <property type="entry name" value="GAL4"/>
    <property type="match status" value="1"/>
</dbReference>
<proteinExistence type="predicted"/>
<accession>A0A093VL57</accession>
<dbReference type="InterPro" id="IPR052360">
    <property type="entry name" value="Transcr_Regulatory_Proteins"/>
</dbReference>
<comment type="caution">
    <text evidence="9">The sequence shown here is derived from an EMBL/GenBank/DDBJ whole genome shotgun (WGS) entry which is preliminary data.</text>
</comment>
<protein>
    <submittedName>
        <fullName evidence="9">Putative transcriptional regulatory protein C15D4.02</fullName>
    </submittedName>
</protein>
<gene>
    <name evidence="9" type="ORF">GQ26_0023020</name>
</gene>
<keyword evidence="6" id="KW-0539">Nucleus</keyword>
<feature type="domain" description="Zn(2)-C6 fungal-type" evidence="8">
    <location>
        <begin position="27"/>
        <end position="55"/>
    </location>
</feature>
<dbReference type="InterPro" id="IPR001138">
    <property type="entry name" value="Zn2Cys6_DnaBD"/>
</dbReference>
<sequence>MVMLEKEGDGDNKERRARTSHPKVRTGCLTCKRRHKKCDENRPSCRRCIASGRECEGYYTAPDKQVKAARPVRQYVLIIPKTSLAQIPQPKLAISLSLNSPSQVDLTPPERWHLHFFRNATARLCGAYFHDEFWHGLVHQLSEEQPAVRYAVIAMSARQAQFEREQLQQATKSEQELLSLKQCNKAIASLRNFLVKEPPGAARNQVVLATCAVLVYLALFEDDTKVADYHFQSGYRLLQEWRKDDFNGSSSAPALVRTFAQLQLHRSTCTNPKVFVEEDDPILSSLVVEDLRPTKSEVNPEVVNHFIVVLGWILLQNDPHGFMLGHTGRLLRSGEAAVLSMLRLWRIQLKRSVLMHSDTVSLPDHDTLSILVLWSEVIHIKLSTNSQPALNEHSEMRLDNFLTHFQRVVVLVKSILIAPKSSSILSDFPARVVLIPPLLFCGFKCRDWQVRRQVMQLLQELRDHEDPWVSGSILALEEIIKVESEGIAPGEQIPDYSRVDSLRVDIHAKDSDVSIRYCRTQLLPDESGNSRAIEDTTSYSRFRLDRGK</sequence>
<dbReference type="AlphaFoldDB" id="A0A093VL57"/>
<keyword evidence="3" id="KW-0805">Transcription regulation</keyword>
<dbReference type="PROSITE" id="PS00463">
    <property type="entry name" value="ZN2_CY6_FUNGAL_1"/>
    <property type="match status" value="1"/>
</dbReference>
<reference evidence="9" key="1">
    <citation type="journal article" date="2014" name="PLoS Genet.">
        <title>Signature Gene Expression Reveals Novel Clues to the Molecular Mechanisms of Dimorphic Transition in Penicillium marneffei.</title>
        <authorList>
            <person name="Yang E."/>
            <person name="Wang G."/>
            <person name="Cai J."/>
            <person name="Woo P.C."/>
            <person name="Lau S.K."/>
            <person name="Yuen K.-Y."/>
            <person name="Chow W.-N."/>
            <person name="Lin X."/>
        </authorList>
    </citation>
    <scope>NUCLEOTIDE SEQUENCE [LARGE SCALE GENOMIC DNA]</scope>
    <source>
        <strain evidence="9">PM1</strain>
    </source>
</reference>
<evidence type="ECO:0000313" key="9">
    <source>
        <dbReference type="EMBL" id="KFX52915.1"/>
    </source>
</evidence>
<evidence type="ECO:0000256" key="3">
    <source>
        <dbReference type="ARBA" id="ARBA00023015"/>
    </source>
</evidence>